<dbReference type="Pfam" id="PF14129">
    <property type="entry name" value="DUF4296"/>
    <property type="match status" value="1"/>
</dbReference>
<gene>
    <name evidence="3" type="ORF">OJ995_00380</name>
</gene>
<dbReference type="Proteomes" id="UP001165677">
    <property type="component" value="Unassembled WGS sequence"/>
</dbReference>
<proteinExistence type="predicted"/>
<evidence type="ECO:0000313" key="3">
    <source>
        <dbReference type="EMBL" id="MCW1146676.1"/>
    </source>
</evidence>
<protein>
    <submittedName>
        <fullName evidence="3">DUF4296 domain-containing protein</fullName>
    </submittedName>
</protein>
<dbReference type="RefSeq" id="WP_264367636.1">
    <property type="nucleotide sequence ID" value="NZ_JAPCIO010000001.1"/>
</dbReference>
<accession>A0ABT3EDM0</accession>
<sequence length="129" mass="15181">MKQILFLLLSLFVFSCSKNPAPKPDNLLDEEVMADIIFDISILQATDGSMPYKLTDHNIEMDQYIFEKYKIDSVTYRQNQRYYAANARKYKKIYKKVIERLEQEKIKVEQDANKVNTNDGTKQTYVPVE</sequence>
<dbReference type="PROSITE" id="PS51257">
    <property type="entry name" value="PROKAR_LIPOPROTEIN"/>
    <property type="match status" value="1"/>
</dbReference>
<dbReference type="InterPro" id="IPR025381">
    <property type="entry name" value="DUF4296"/>
</dbReference>
<feature type="domain" description="DUF4296" evidence="2">
    <location>
        <begin position="24"/>
        <end position="105"/>
    </location>
</feature>
<feature type="coiled-coil region" evidence="1">
    <location>
        <begin position="84"/>
        <end position="118"/>
    </location>
</feature>
<comment type="caution">
    <text evidence="3">The sequence shown here is derived from an EMBL/GenBank/DDBJ whole genome shotgun (WGS) entry which is preliminary data.</text>
</comment>
<evidence type="ECO:0000256" key="1">
    <source>
        <dbReference type="SAM" id="Coils"/>
    </source>
</evidence>
<reference evidence="3" key="1">
    <citation type="submission" date="2022-10" db="EMBL/GenBank/DDBJ databases">
        <title>Flavobacterium sp. nov., a bacterium isolated from lake sediment.</title>
        <authorList>
            <person name="Qu J.-H."/>
        </authorList>
    </citation>
    <scope>NUCLEOTIDE SEQUENCE</scope>
    <source>
        <strain evidence="3">TH16-21</strain>
    </source>
</reference>
<evidence type="ECO:0000313" key="4">
    <source>
        <dbReference type="Proteomes" id="UP001165677"/>
    </source>
</evidence>
<organism evidence="3 4">
    <name type="scientific">Flavobacterium lacisediminis</name>
    <dbReference type="NCBI Taxonomy" id="2989705"/>
    <lineage>
        <taxon>Bacteria</taxon>
        <taxon>Pseudomonadati</taxon>
        <taxon>Bacteroidota</taxon>
        <taxon>Flavobacteriia</taxon>
        <taxon>Flavobacteriales</taxon>
        <taxon>Flavobacteriaceae</taxon>
        <taxon>Flavobacterium</taxon>
    </lineage>
</organism>
<dbReference type="EMBL" id="JAPCIO010000001">
    <property type="protein sequence ID" value="MCW1146676.1"/>
    <property type="molecule type" value="Genomic_DNA"/>
</dbReference>
<name>A0ABT3EDM0_9FLAO</name>
<keyword evidence="4" id="KW-1185">Reference proteome</keyword>
<keyword evidence="1" id="KW-0175">Coiled coil</keyword>
<evidence type="ECO:0000259" key="2">
    <source>
        <dbReference type="Pfam" id="PF14129"/>
    </source>
</evidence>